<gene>
    <name evidence="4" type="ORF">AMJ40_07480</name>
</gene>
<organism evidence="4 5">
    <name type="scientific">candidate division TA06 bacterium DG_26</name>
    <dbReference type="NCBI Taxonomy" id="1703771"/>
    <lineage>
        <taxon>Bacteria</taxon>
        <taxon>Bacteria division TA06</taxon>
    </lineage>
</organism>
<dbReference type="AlphaFoldDB" id="A0A0S7WE88"/>
<dbReference type="EMBL" id="LIZT01000117">
    <property type="protein sequence ID" value="KPJ48451.1"/>
    <property type="molecule type" value="Genomic_DNA"/>
</dbReference>
<keyword evidence="1" id="KW-0285">Flavoprotein</keyword>
<dbReference type="PANTHER" id="PTHR43278:SF2">
    <property type="entry name" value="IRON-SULFUR FLAVOPROTEIN"/>
    <property type="match status" value="1"/>
</dbReference>
<accession>A0A0S7WE88</accession>
<name>A0A0S7WE88_UNCT6</name>
<feature type="domain" description="NADPH-dependent FMN reductase-like" evidence="3">
    <location>
        <begin position="3"/>
        <end position="104"/>
    </location>
</feature>
<keyword evidence="2" id="KW-0288">FMN</keyword>
<dbReference type="Pfam" id="PF03358">
    <property type="entry name" value="FMN_red"/>
    <property type="match status" value="1"/>
</dbReference>
<dbReference type="PATRIC" id="fig|1703771.3.peg.1336"/>
<dbReference type="Gene3D" id="3.40.50.360">
    <property type="match status" value="1"/>
</dbReference>
<sequence length="242" mass="27367">MSKVIAINGSPRMEEGNTAMVLTPFIRGMMDAGSDVELLYASRLKVQPCNCGEMCCWRQMPGECCIKDDMQLLYPKLRAADILVLATPVYIPLPGQMQIIINRLCPLLEPVLEFREGRTRGRFRKDVGIRKIVLVSTSGWWEKGNFDTVVRIAEEFVRDASVEFTGAVLRPHAWLMRPKGELTQDGQAILDAVQRAGYELIKEGVMTEEVLEAISRPLISQEELWRRYYHSAKTDDASSNSQ</sequence>
<protein>
    <submittedName>
        <fullName evidence="4">Iron-sulfur flavoprotein</fullName>
    </submittedName>
</protein>
<reference evidence="4 5" key="1">
    <citation type="journal article" date="2015" name="Microbiome">
        <title>Genomic resolution of linkages in carbon, nitrogen, and sulfur cycling among widespread estuary sediment bacteria.</title>
        <authorList>
            <person name="Baker B.J."/>
            <person name="Lazar C.S."/>
            <person name="Teske A.P."/>
            <person name="Dick G.J."/>
        </authorList>
    </citation>
    <scope>NUCLEOTIDE SEQUENCE [LARGE SCALE GENOMIC DNA]</scope>
    <source>
        <strain evidence="4">DG_26</strain>
    </source>
</reference>
<dbReference type="GO" id="GO:0016491">
    <property type="term" value="F:oxidoreductase activity"/>
    <property type="evidence" value="ECO:0007669"/>
    <property type="project" value="InterPro"/>
</dbReference>
<dbReference type="PANTHER" id="PTHR43278">
    <property type="entry name" value="NAD(P)H-DEPENDENT FMN-CONTAINING OXIDOREDUCTASE YWQN-RELATED"/>
    <property type="match status" value="1"/>
</dbReference>
<evidence type="ECO:0000313" key="4">
    <source>
        <dbReference type="EMBL" id="KPJ48451.1"/>
    </source>
</evidence>
<dbReference type="Proteomes" id="UP000051124">
    <property type="component" value="Unassembled WGS sequence"/>
</dbReference>
<evidence type="ECO:0000256" key="1">
    <source>
        <dbReference type="ARBA" id="ARBA00022630"/>
    </source>
</evidence>
<proteinExistence type="predicted"/>
<dbReference type="SUPFAM" id="SSF52218">
    <property type="entry name" value="Flavoproteins"/>
    <property type="match status" value="1"/>
</dbReference>
<evidence type="ECO:0000259" key="3">
    <source>
        <dbReference type="Pfam" id="PF03358"/>
    </source>
</evidence>
<dbReference type="InterPro" id="IPR029039">
    <property type="entry name" value="Flavoprotein-like_sf"/>
</dbReference>
<evidence type="ECO:0000313" key="5">
    <source>
        <dbReference type="Proteomes" id="UP000051124"/>
    </source>
</evidence>
<dbReference type="InterPro" id="IPR051796">
    <property type="entry name" value="ISF_SsuE-like"/>
</dbReference>
<dbReference type="InterPro" id="IPR005025">
    <property type="entry name" value="FMN_Rdtase-like_dom"/>
</dbReference>
<comment type="caution">
    <text evidence="4">The sequence shown here is derived from an EMBL/GenBank/DDBJ whole genome shotgun (WGS) entry which is preliminary data.</text>
</comment>
<evidence type="ECO:0000256" key="2">
    <source>
        <dbReference type="ARBA" id="ARBA00022643"/>
    </source>
</evidence>